<name>A0A835RX40_VANPL</name>
<evidence type="ECO:0000313" key="8">
    <source>
        <dbReference type="Proteomes" id="UP000636800"/>
    </source>
</evidence>
<keyword evidence="8" id="KW-1185">Reference proteome</keyword>
<keyword evidence="5" id="KW-0325">Glycoprotein</keyword>
<dbReference type="Pfam" id="PF02485">
    <property type="entry name" value="Branch"/>
    <property type="match status" value="1"/>
</dbReference>
<comment type="caution">
    <text evidence="7">The sequence shown here is derived from an EMBL/GenBank/DDBJ whole genome shotgun (WGS) entry which is preliminary data.</text>
</comment>
<comment type="subcellular location">
    <subcellularLocation>
        <location evidence="1">Membrane</location>
        <topology evidence="1">Single-pass type II membrane protein</topology>
    </subcellularLocation>
</comment>
<evidence type="ECO:0000256" key="3">
    <source>
        <dbReference type="ARBA" id="ARBA00022679"/>
    </source>
</evidence>
<evidence type="ECO:0000313" key="7">
    <source>
        <dbReference type="EMBL" id="KAG0496110.1"/>
    </source>
</evidence>
<dbReference type="Proteomes" id="UP000636800">
    <property type="component" value="Chromosome 1"/>
</dbReference>
<proteinExistence type="predicted"/>
<dbReference type="AlphaFoldDB" id="A0A835RX40"/>
<evidence type="ECO:0000256" key="5">
    <source>
        <dbReference type="ARBA" id="ARBA00023180"/>
    </source>
</evidence>
<keyword evidence="4 6" id="KW-0472">Membrane</keyword>
<accession>A0A835RX40</accession>
<evidence type="ECO:0000256" key="2">
    <source>
        <dbReference type="ARBA" id="ARBA00022676"/>
    </source>
</evidence>
<dbReference type="InterPro" id="IPR003406">
    <property type="entry name" value="Glyco_trans_14"/>
</dbReference>
<protein>
    <submittedName>
        <fullName evidence="7">Uncharacterized protein</fullName>
    </submittedName>
</protein>
<dbReference type="PANTHER" id="PTHR45719">
    <property type="entry name" value="GLYCOSYLTRANSFERASE"/>
    <property type="match status" value="1"/>
</dbReference>
<dbReference type="EMBL" id="JADCNL010000001">
    <property type="protein sequence ID" value="KAG0496110.1"/>
    <property type="molecule type" value="Genomic_DNA"/>
</dbReference>
<dbReference type="PANTHER" id="PTHR45719:SF8">
    <property type="entry name" value="BETA-GLUCURONOSYLTRANSFERASE GLCAT14C"/>
    <property type="match status" value="1"/>
</dbReference>
<sequence length="412" mass="47290">MKKPHRLVIAGDIAHRKKSLALFFCLSVVTLLILLLPAHGPDRPLSTTASPDVSSPFAGNLRPPKLAYLISSTRGEGRRVKRLLEAVYHPWNYYLLHLHLAVSPEERADLDDYIRSERVFLKFRNVRLVGNADVVTLKGPTMMSTTLHAVAILLKEVNDWSWFINLDTWDYPLMPQDDLLHIFSYLPKNLNFIEHSSNIGWKEHQRARPIIVDPGLYGFDKADVFWIKDKRSMPSSFKLFIGSSWVILSWSFLEYCILGWDNLPRTLLMYYTNFLTSNEGYFHTVICNSMDFQNSTVNHDLRFTMWDNQPRQSPLNLTLEHFSQLLESGAPFARTFTETSAVLDRIDKELLNKSKSRFCPGGWCLGSSMPGEDPCANFGKPHVIKPSAGSRRLERFLLNLLNAENFRPRQCS</sequence>
<dbReference type="GO" id="GO:0016020">
    <property type="term" value="C:membrane"/>
    <property type="evidence" value="ECO:0007669"/>
    <property type="project" value="UniProtKB-SubCell"/>
</dbReference>
<dbReference type="GO" id="GO:0015020">
    <property type="term" value="F:glucuronosyltransferase activity"/>
    <property type="evidence" value="ECO:0007669"/>
    <property type="project" value="InterPro"/>
</dbReference>
<keyword evidence="3" id="KW-0808">Transferase</keyword>
<feature type="transmembrane region" description="Helical" evidence="6">
    <location>
        <begin position="20"/>
        <end position="38"/>
    </location>
</feature>
<dbReference type="OrthoDB" id="1896041at2759"/>
<organism evidence="7 8">
    <name type="scientific">Vanilla planifolia</name>
    <name type="common">Vanilla</name>
    <dbReference type="NCBI Taxonomy" id="51239"/>
    <lineage>
        <taxon>Eukaryota</taxon>
        <taxon>Viridiplantae</taxon>
        <taxon>Streptophyta</taxon>
        <taxon>Embryophyta</taxon>
        <taxon>Tracheophyta</taxon>
        <taxon>Spermatophyta</taxon>
        <taxon>Magnoliopsida</taxon>
        <taxon>Liliopsida</taxon>
        <taxon>Asparagales</taxon>
        <taxon>Orchidaceae</taxon>
        <taxon>Vanilloideae</taxon>
        <taxon>Vanilleae</taxon>
        <taxon>Vanilla</taxon>
    </lineage>
</organism>
<gene>
    <name evidence="7" type="ORF">HPP92_000801</name>
</gene>
<reference evidence="7 8" key="1">
    <citation type="journal article" date="2020" name="Nat. Food">
        <title>A phased Vanilla planifolia genome enables genetic improvement of flavour and production.</title>
        <authorList>
            <person name="Hasing T."/>
            <person name="Tang H."/>
            <person name="Brym M."/>
            <person name="Khazi F."/>
            <person name="Huang T."/>
            <person name="Chambers A.H."/>
        </authorList>
    </citation>
    <scope>NUCLEOTIDE SEQUENCE [LARGE SCALE GENOMIC DNA]</scope>
    <source>
        <tissue evidence="7">Leaf</tissue>
    </source>
</reference>
<evidence type="ECO:0000256" key="6">
    <source>
        <dbReference type="SAM" id="Phobius"/>
    </source>
</evidence>
<keyword evidence="2" id="KW-0328">Glycosyltransferase</keyword>
<keyword evidence="6" id="KW-0812">Transmembrane</keyword>
<evidence type="ECO:0000256" key="4">
    <source>
        <dbReference type="ARBA" id="ARBA00023136"/>
    </source>
</evidence>
<dbReference type="InterPro" id="IPR044610">
    <property type="entry name" value="GLCAT14A/B/C"/>
</dbReference>
<evidence type="ECO:0000256" key="1">
    <source>
        <dbReference type="ARBA" id="ARBA00004606"/>
    </source>
</evidence>
<keyword evidence="6" id="KW-1133">Transmembrane helix</keyword>